<reference evidence="1 2" key="1">
    <citation type="submission" date="2015-01" db="EMBL/GenBank/DDBJ databases">
        <title>Evolution of Trichinella species and genotypes.</title>
        <authorList>
            <person name="Korhonen P.K."/>
            <person name="Edoardo P."/>
            <person name="Giuseppe L.R."/>
            <person name="Gasser R.B."/>
        </authorList>
    </citation>
    <scope>NUCLEOTIDE SEQUENCE [LARGE SCALE GENOMIC DNA]</scope>
    <source>
        <strain evidence="1">ISS2496</strain>
    </source>
</reference>
<name>A0A0V0ZX37_9BILA</name>
<sequence length="60" mass="7231">MQRRDDFNMPEVKMDKIGMQQWTIAISATVILTPRKILLMLFTEYCVQNFKRIWSAVFYI</sequence>
<proteinExistence type="predicted"/>
<gene>
    <name evidence="1" type="ORF">T12_4831</name>
</gene>
<keyword evidence="2" id="KW-1185">Reference proteome</keyword>
<evidence type="ECO:0000313" key="1">
    <source>
        <dbReference type="EMBL" id="KRY17192.1"/>
    </source>
</evidence>
<dbReference type="Proteomes" id="UP000054783">
    <property type="component" value="Unassembled WGS sequence"/>
</dbReference>
<organism evidence="1 2">
    <name type="scientific">Trichinella patagoniensis</name>
    <dbReference type="NCBI Taxonomy" id="990121"/>
    <lineage>
        <taxon>Eukaryota</taxon>
        <taxon>Metazoa</taxon>
        <taxon>Ecdysozoa</taxon>
        <taxon>Nematoda</taxon>
        <taxon>Enoplea</taxon>
        <taxon>Dorylaimia</taxon>
        <taxon>Trichinellida</taxon>
        <taxon>Trichinellidae</taxon>
        <taxon>Trichinella</taxon>
    </lineage>
</organism>
<dbReference type="EMBL" id="JYDQ01000065">
    <property type="protein sequence ID" value="KRY17192.1"/>
    <property type="molecule type" value="Genomic_DNA"/>
</dbReference>
<evidence type="ECO:0000313" key="2">
    <source>
        <dbReference type="Proteomes" id="UP000054783"/>
    </source>
</evidence>
<comment type="caution">
    <text evidence="1">The sequence shown here is derived from an EMBL/GenBank/DDBJ whole genome shotgun (WGS) entry which is preliminary data.</text>
</comment>
<protein>
    <submittedName>
        <fullName evidence="1">Uncharacterized protein</fullName>
    </submittedName>
</protein>
<dbReference type="AlphaFoldDB" id="A0A0V0ZX37"/>
<accession>A0A0V0ZX37</accession>